<dbReference type="GO" id="GO:0051539">
    <property type="term" value="F:4 iron, 4 sulfur cluster binding"/>
    <property type="evidence" value="ECO:0007669"/>
    <property type="project" value="UniProtKB-UniRule"/>
</dbReference>
<dbReference type="CDD" id="cd01335">
    <property type="entry name" value="Radical_SAM"/>
    <property type="match status" value="1"/>
</dbReference>
<keyword evidence="2 9" id="KW-0963">Cytoplasm</keyword>
<dbReference type="Pfam" id="PF04055">
    <property type="entry name" value="Radical_SAM"/>
    <property type="match status" value="1"/>
</dbReference>
<feature type="binding site" evidence="9">
    <location>
        <position position="139"/>
    </location>
    <ligand>
        <name>[4Fe-4S] cluster</name>
        <dbReference type="ChEBI" id="CHEBI:49883"/>
        <label>2</label>
        <note>4Fe-4S-S-AdoMet</note>
    </ligand>
</feature>
<keyword evidence="3 9" id="KW-0808">Transferase</keyword>
<feature type="binding site" evidence="9">
    <location>
        <position position="114"/>
    </location>
    <ligand>
        <name>[4Fe-4S] cluster</name>
        <dbReference type="ChEBI" id="CHEBI:49883"/>
        <label>1</label>
    </ligand>
</feature>
<dbReference type="PANTHER" id="PTHR10949:SF0">
    <property type="entry name" value="LIPOYL SYNTHASE, MITOCHONDRIAL"/>
    <property type="match status" value="1"/>
</dbReference>
<evidence type="ECO:0000256" key="1">
    <source>
        <dbReference type="ARBA" id="ARBA00022485"/>
    </source>
</evidence>
<organism evidence="12">
    <name type="scientific">Roseomonas mucosa</name>
    <dbReference type="NCBI Taxonomy" id="207340"/>
    <lineage>
        <taxon>Bacteria</taxon>
        <taxon>Pseudomonadati</taxon>
        <taxon>Pseudomonadota</taxon>
        <taxon>Alphaproteobacteria</taxon>
        <taxon>Acetobacterales</taxon>
        <taxon>Roseomonadaceae</taxon>
        <taxon>Roseomonas</taxon>
    </lineage>
</organism>
<proteinExistence type="inferred from homology"/>
<dbReference type="NCBIfam" id="NF009544">
    <property type="entry name" value="PRK12928.1"/>
    <property type="match status" value="1"/>
</dbReference>
<feature type="binding site" evidence="9">
    <location>
        <position position="135"/>
    </location>
    <ligand>
        <name>[4Fe-4S] cluster</name>
        <dbReference type="ChEBI" id="CHEBI:49883"/>
        <label>2</label>
        <note>4Fe-4S-S-AdoMet</note>
    </ligand>
</feature>
<dbReference type="EMBL" id="CP025189">
    <property type="protein sequence ID" value="AWV23058.1"/>
    <property type="molecule type" value="Genomic_DNA"/>
</dbReference>
<comment type="subcellular location">
    <subcellularLocation>
        <location evidence="9">Cytoplasm</location>
    </subcellularLocation>
</comment>
<feature type="region of interest" description="Disordered" evidence="10">
    <location>
        <begin position="41"/>
        <end position="79"/>
    </location>
</feature>
<feature type="domain" description="Radical SAM core" evidence="11">
    <location>
        <begin position="121"/>
        <end position="337"/>
    </location>
</feature>
<feature type="binding site" evidence="9">
    <location>
        <position position="348"/>
    </location>
    <ligand>
        <name>[4Fe-4S] cluster</name>
        <dbReference type="ChEBI" id="CHEBI:49883"/>
        <label>1</label>
    </ligand>
</feature>
<evidence type="ECO:0000256" key="6">
    <source>
        <dbReference type="ARBA" id="ARBA00023004"/>
    </source>
</evidence>
<evidence type="ECO:0000256" key="8">
    <source>
        <dbReference type="ARBA" id="ARBA00047326"/>
    </source>
</evidence>
<feature type="binding site" evidence="9">
    <location>
        <position position="109"/>
    </location>
    <ligand>
        <name>[4Fe-4S] cluster</name>
        <dbReference type="ChEBI" id="CHEBI:49883"/>
        <label>1</label>
    </ligand>
</feature>
<dbReference type="SFLD" id="SFLDF00271">
    <property type="entry name" value="lipoyl_synthase"/>
    <property type="match status" value="1"/>
</dbReference>
<dbReference type="AlphaFoldDB" id="A0A4Y1MYQ2"/>
<evidence type="ECO:0000313" key="12">
    <source>
        <dbReference type="EMBL" id="AWV23058.1"/>
    </source>
</evidence>
<comment type="pathway">
    <text evidence="9">Protein modification; protein lipoylation via endogenous pathway; protein N(6)-(lipoyl)lysine from octanoyl-[acyl-carrier-protein]: step 2/2.</text>
</comment>
<evidence type="ECO:0000256" key="5">
    <source>
        <dbReference type="ARBA" id="ARBA00022723"/>
    </source>
</evidence>
<keyword evidence="1 9" id="KW-0004">4Fe-4S</keyword>
<dbReference type="InterPro" id="IPR003698">
    <property type="entry name" value="Lipoyl_synth"/>
</dbReference>
<reference evidence="12" key="1">
    <citation type="submission" date="2017-12" db="EMBL/GenBank/DDBJ databases">
        <authorList>
            <person name="Martens C."/>
            <person name="Dahlstrom E."/>
            <person name="Barbian K."/>
            <person name="Sykora L."/>
            <person name="Ricklefs S."/>
            <person name="Bruno D."/>
            <person name="Anzick I."/>
            <person name="Myles I."/>
            <person name="Datta S.K."/>
        </authorList>
    </citation>
    <scope>NUCLEOTIDE SEQUENCE</scope>
    <source>
        <strain evidence="12">AD2</strain>
    </source>
</reference>
<keyword evidence="5 9" id="KW-0479">Metal-binding</keyword>
<dbReference type="InterPro" id="IPR031691">
    <property type="entry name" value="LIAS_N"/>
</dbReference>
<dbReference type="InterPro" id="IPR013785">
    <property type="entry name" value="Aldolase_TIM"/>
</dbReference>
<feature type="binding site" evidence="9">
    <location>
        <position position="120"/>
    </location>
    <ligand>
        <name>[4Fe-4S] cluster</name>
        <dbReference type="ChEBI" id="CHEBI:49883"/>
        <label>1</label>
    </ligand>
</feature>
<dbReference type="Gene3D" id="3.20.20.70">
    <property type="entry name" value="Aldolase class I"/>
    <property type="match status" value="1"/>
</dbReference>
<comment type="function">
    <text evidence="9">Catalyzes the radical-mediated insertion of two sulfur atoms into the C-6 and C-8 positions of the octanoyl moiety bound to the lipoyl domains of lipoate-dependent enzymes, thereby converting the octanoylated domains into lipoylated derivatives.</text>
</comment>
<dbReference type="SUPFAM" id="SSF102114">
    <property type="entry name" value="Radical SAM enzymes"/>
    <property type="match status" value="1"/>
</dbReference>
<comment type="cofactor">
    <cofactor evidence="9">
        <name>[4Fe-4S] cluster</name>
        <dbReference type="ChEBI" id="CHEBI:49883"/>
    </cofactor>
    <text evidence="9">Binds 2 [4Fe-4S] clusters per subunit. One cluster is coordinated with 3 cysteines and an exchangeable S-adenosyl-L-methionine.</text>
</comment>
<dbReference type="GO" id="GO:0046872">
    <property type="term" value="F:metal ion binding"/>
    <property type="evidence" value="ECO:0007669"/>
    <property type="project" value="UniProtKB-KW"/>
</dbReference>
<keyword evidence="7 9" id="KW-0411">Iron-sulfur</keyword>
<dbReference type="InterPro" id="IPR007197">
    <property type="entry name" value="rSAM"/>
</dbReference>
<evidence type="ECO:0000256" key="3">
    <source>
        <dbReference type="ARBA" id="ARBA00022679"/>
    </source>
</evidence>
<feature type="compositionally biased region" description="Low complexity" evidence="10">
    <location>
        <begin position="52"/>
        <end position="63"/>
    </location>
</feature>
<dbReference type="HAMAP" id="MF_00206">
    <property type="entry name" value="Lipoyl_synth"/>
    <property type="match status" value="1"/>
</dbReference>
<evidence type="ECO:0000259" key="11">
    <source>
        <dbReference type="PROSITE" id="PS51918"/>
    </source>
</evidence>
<dbReference type="NCBIfam" id="TIGR00510">
    <property type="entry name" value="lipA"/>
    <property type="match status" value="1"/>
</dbReference>
<dbReference type="GO" id="GO:0009249">
    <property type="term" value="P:protein lipoylation"/>
    <property type="evidence" value="ECO:0007669"/>
    <property type="project" value="UniProtKB-UniRule"/>
</dbReference>
<dbReference type="InterPro" id="IPR006638">
    <property type="entry name" value="Elp3/MiaA/NifB-like_rSAM"/>
</dbReference>
<evidence type="ECO:0000256" key="4">
    <source>
        <dbReference type="ARBA" id="ARBA00022691"/>
    </source>
</evidence>
<dbReference type="RefSeq" id="WP_314214088.1">
    <property type="nucleotide sequence ID" value="NZ_CP025189.1"/>
</dbReference>
<dbReference type="FunFam" id="3.20.20.70:FF:000040">
    <property type="entry name" value="Lipoyl synthase"/>
    <property type="match status" value="1"/>
</dbReference>
<dbReference type="SFLD" id="SFLDG01058">
    <property type="entry name" value="lipoyl_synthase_like"/>
    <property type="match status" value="1"/>
</dbReference>
<dbReference type="PANTHER" id="PTHR10949">
    <property type="entry name" value="LIPOYL SYNTHASE"/>
    <property type="match status" value="1"/>
</dbReference>
<dbReference type="GO" id="GO:0005737">
    <property type="term" value="C:cytoplasm"/>
    <property type="evidence" value="ECO:0007669"/>
    <property type="project" value="UniProtKB-SubCell"/>
</dbReference>
<gene>
    <name evidence="9" type="primary">lipA</name>
    <name evidence="12" type="ORF">RADP37_02903</name>
</gene>
<accession>A0A4Y1MYQ2</accession>
<dbReference type="NCBIfam" id="NF004019">
    <property type="entry name" value="PRK05481.1"/>
    <property type="match status" value="1"/>
</dbReference>
<evidence type="ECO:0000256" key="9">
    <source>
        <dbReference type="HAMAP-Rule" id="MF_00206"/>
    </source>
</evidence>
<dbReference type="SFLD" id="SFLDS00029">
    <property type="entry name" value="Radical_SAM"/>
    <property type="match status" value="1"/>
</dbReference>
<name>A0A4Y1MYQ2_9PROT</name>
<dbReference type="EC" id="2.8.1.8" evidence="9"/>
<dbReference type="InterPro" id="IPR058240">
    <property type="entry name" value="rSAM_sf"/>
</dbReference>
<protein>
    <recommendedName>
        <fullName evidence="9">Lipoyl synthase</fullName>
        <ecNumber evidence="9">2.8.1.8</ecNumber>
    </recommendedName>
    <alternativeName>
        <fullName evidence="9">Lip-syn</fullName>
        <shortName evidence="9">LS</shortName>
    </alternativeName>
    <alternativeName>
        <fullName evidence="9">Lipoate synthase</fullName>
    </alternativeName>
    <alternativeName>
        <fullName evidence="9">Lipoic acid synthase</fullName>
    </alternativeName>
    <alternativeName>
        <fullName evidence="9">Sulfur insertion protein LipA</fullName>
    </alternativeName>
</protein>
<dbReference type="Pfam" id="PF16881">
    <property type="entry name" value="LIAS_N"/>
    <property type="match status" value="1"/>
</dbReference>
<evidence type="ECO:0000256" key="2">
    <source>
        <dbReference type="ARBA" id="ARBA00022490"/>
    </source>
</evidence>
<dbReference type="GO" id="GO:0016992">
    <property type="term" value="F:lipoate synthase activity"/>
    <property type="evidence" value="ECO:0007669"/>
    <property type="project" value="UniProtKB-UniRule"/>
</dbReference>
<comment type="catalytic activity">
    <reaction evidence="8 9">
        <text>[[Fe-S] cluster scaffold protein carrying a second [4Fe-4S](2+) cluster] + N(6)-octanoyl-L-lysyl-[protein] + 2 oxidized [2Fe-2S]-[ferredoxin] + 2 S-adenosyl-L-methionine + 4 H(+) = [[Fe-S] cluster scaffold protein] + N(6)-[(R)-dihydrolipoyl]-L-lysyl-[protein] + 4 Fe(3+) + 2 hydrogen sulfide + 2 5'-deoxyadenosine + 2 L-methionine + 2 reduced [2Fe-2S]-[ferredoxin]</text>
        <dbReference type="Rhea" id="RHEA:16585"/>
        <dbReference type="Rhea" id="RHEA-COMP:9928"/>
        <dbReference type="Rhea" id="RHEA-COMP:10000"/>
        <dbReference type="Rhea" id="RHEA-COMP:10001"/>
        <dbReference type="Rhea" id="RHEA-COMP:10475"/>
        <dbReference type="Rhea" id="RHEA-COMP:14568"/>
        <dbReference type="Rhea" id="RHEA-COMP:14569"/>
        <dbReference type="ChEBI" id="CHEBI:15378"/>
        <dbReference type="ChEBI" id="CHEBI:17319"/>
        <dbReference type="ChEBI" id="CHEBI:29034"/>
        <dbReference type="ChEBI" id="CHEBI:29919"/>
        <dbReference type="ChEBI" id="CHEBI:33722"/>
        <dbReference type="ChEBI" id="CHEBI:33737"/>
        <dbReference type="ChEBI" id="CHEBI:33738"/>
        <dbReference type="ChEBI" id="CHEBI:57844"/>
        <dbReference type="ChEBI" id="CHEBI:59789"/>
        <dbReference type="ChEBI" id="CHEBI:78809"/>
        <dbReference type="ChEBI" id="CHEBI:83100"/>
        <dbReference type="EC" id="2.8.1.8"/>
    </reaction>
</comment>
<feature type="binding site" evidence="9">
    <location>
        <position position="142"/>
    </location>
    <ligand>
        <name>[4Fe-4S] cluster</name>
        <dbReference type="ChEBI" id="CHEBI:49883"/>
        <label>2</label>
        <note>4Fe-4S-S-AdoMet</note>
    </ligand>
</feature>
<dbReference type="SMART" id="SM00729">
    <property type="entry name" value="Elp3"/>
    <property type="match status" value="1"/>
</dbReference>
<keyword evidence="6 9" id="KW-0408">Iron</keyword>
<dbReference type="PROSITE" id="PS51918">
    <property type="entry name" value="RADICAL_SAM"/>
    <property type="match status" value="1"/>
</dbReference>
<sequence>MANRILVDHRAGGVVQQSGEAASAAIAPTPNEEVRAALAAREPSPVPPRPAIPSAAVPSAAALRHPEKAHRPDNPIKRKPEWIRVKAPTHPVYHETRELMRDNKLVTVCEEAACPNIGECWSKRHATMMIMGEICTRACSFCNITTGMPKHLDADEPRRVGDAVAKLGLQHVVVTSVDRDDLKDGGARHFAQTIAAIRRAAPDTTIEILTPDFLRKDGALEVVVEARPDVFNHNLETVPKLYPSIRPGARYFHSLRLLDRVKELDPMVFTKSGIMVGLGETRVEVLQVMDDMRSAEIDFLTIGQYLQPTVKHAAVDRFVEPAEFEDYAAMARSKGFLLVSATPLTRSSYHADRDFAALRAAREARLGMQPAGQGARSAV</sequence>
<comment type="similarity">
    <text evidence="9">Belongs to the radical SAM superfamily. Lipoyl synthase family.</text>
</comment>
<evidence type="ECO:0000256" key="10">
    <source>
        <dbReference type="SAM" id="MobiDB-lite"/>
    </source>
</evidence>
<dbReference type="UniPathway" id="UPA00538">
    <property type="reaction ID" value="UER00593"/>
</dbReference>
<keyword evidence="4 9" id="KW-0949">S-adenosyl-L-methionine</keyword>
<feature type="compositionally biased region" description="Basic and acidic residues" evidence="10">
    <location>
        <begin position="64"/>
        <end position="79"/>
    </location>
</feature>
<evidence type="ECO:0000256" key="7">
    <source>
        <dbReference type="ARBA" id="ARBA00023014"/>
    </source>
</evidence>